<accession>A0A174JYU3</accession>
<evidence type="ECO:0000259" key="1">
    <source>
        <dbReference type="Pfam" id="PF00561"/>
    </source>
</evidence>
<dbReference type="RefSeq" id="WP_055658933.1">
    <property type="nucleotide sequence ID" value="NZ_CABIXC010000016.1"/>
</dbReference>
<proteinExistence type="predicted"/>
<keyword evidence="2" id="KW-0560">Oxidoreductase</keyword>
<evidence type="ECO:0000313" key="3">
    <source>
        <dbReference type="Proteomes" id="UP000095651"/>
    </source>
</evidence>
<gene>
    <name evidence="2" type="primary">bpoC</name>
    <name evidence="2" type="ORF">ERS852407_04763</name>
</gene>
<dbReference type="GO" id="GO:0019806">
    <property type="term" value="F:bromide peroxidase activity"/>
    <property type="evidence" value="ECO:0007669"/>
    <property type="project" value="UniProtKB-EC"/>
</dbReference>
<sequence>MFYGAKGSSVTINGSKMDYVEFGQGKSPLIILPGLSDGLKTVEGQAINLAYYFRAFLKDFKVYVFSRKENIDKGYTTGEMAKDLKAALDQLGIKRACLMGVSQGGMIAQHFAIDYPAMVEKLVLAVTASRANETLRHAINGWVKYAENNDYKSLMIDTTEKTYSPQKLKTYRLMYPLLCRIGKPKSFDRFLIQADAVLSHDTFNRLENITCPTFIIGGDSDKVVGPNASVEMADKIPNSRLIHYKGLGHASYEEGKDFNKQVIDFLLS</sequence>
<dbReference type="SUPFAM" id="SSF53474">
    <property type="entry name" value="alpha/beta-Hydrolases"/>
    <property type="match status" value="1"/>
</dbReference>
<feature type="domain" description="AB hydrolase-1" evidence="1">
    <location>
        <begin position="28"/>
        <end position="255"/>
    </location>
</feature>
<dbReference type="InterPro" id="IPR000073">
    <property type="entry name" value="AB_hydrolase_1"/>
</dbReference>
<evidence type="ECO:0000313" key="2">
    <source>
        <dbReference type="EMBL" id="CUP03356.1"/>
    </source>
</evidence>
<dbReference type="Pfam" id="PF00561">
    <property type="entry name" value="Abhydrolase_1"/>
    <property type="match status" value="1"/>
</dbReference>
<dbReference type="EC" id="1.11.1.18" evidence="2"/>
<dbReference type="PRINTS" id="PR00111">
    <property type="entry name" value="ABHYDROLASE"/>
</dbReference>
<organism evidence="2 3">
    <name type="scientific">Hungatella hathewayi</name>
    <dbReference type="NCBI Taxonomy" id="154046"/>
    <lineage>
        <taxon>Bacteria</taxon>
        <taxon>Bacillati</taxon>
        <taxon>Bacillota</taxon>
        <taxon>Clostridia</taxon>
        <taxon>Lachnospirales</taxon>
        <taxon>Lachnospiraceae</taxon>
        <taxon>Hungatella</taxon>
    </lineage>
</organism>
<dbReference type="GO" id="GO:0016787">
    <property type="term" value="F:hydrolase activity"/>
    <property type="evidence" value="ECO:0007669"/>
    <property type="project" value="UniProtKB-KW"/>
</dbReference>
<dbReference type="Proteomes" id="UP000095651">
    <property type="component" value="Unassembled WGS sequence"/>
</dbReference>
<dbReference type="EMBL" id="CYZE01000016">
    <property type="protein sequence ID" value="CUP03356.1"/>
    <property type="molecule type" value="Genomic_DNA"/>
</dbReference>
<dbReference type="InterPro" id="IPR029058">
    <property type="entry name" value="AB_hydrolase_fold"/>
</dbReference>
<keyword evidence="2" id="KW-0575">Peroxidase</keyword>
<dbReference type="InterPro" id="IPR050471">
    <property type="entry name" value="AB_hydrolase"/>
</dbReference>
<dbReference type="Gene3D" id="3.40.50.1820">
    <property type="entry name" value="alpha/beta hydrolase"/>
    <property type="match status" value="1"/>
</dbReference>
<reference evidence="2 3" key="1">
    <citation type="submission" date="2015-09" db="EMBL/GenBank/DDBJ databases">
        <authorList>
            <consortium name="Pathogen Informatics"/>
        </authorList>
    </citation>
    <scope>NUCLEOTIDE SEQUENCE [LARGE SCALE GENOMIC DNA]</scope>
    <source>
        <strain evidence="2 3">2789STDY5608850</strain>
    </source>
</reference>
<dbReference type="AlphaFoldDB" id="A0A174JYU3"/>
<keyword evidence="2" id="KW-0378">Hydrolase</keyword>
<protein>
    <submittedName>
        <fullName evidence="2">Alpha/beta hydrolase</fullName>
        <ecNumber evidence="2">1.11.1.18</ecNumber>
    </submittedName>
</protein>
<dbReference type="PANTHER" id="PTHR43433:SF5">
    <property type="entry name" value="AB HYDROLASE-1 DOMAIN-CONTAINING PROTEIN"/>
    <property type="match status" value="1"/>
</dbReference>
<name>A0A174JYU3_9FIRM</name>
<dbReference type="PANTHER" id="PTHR43433">
    <property type="entry name" value="HYDROLASE, ALPHA/BETA FOLD FAMILY PROTEIN"/>
    <property type="match status" value="1"/>
</dbReference>